<dbReference type="AlphaFoldDB" id="A0A8B2NXR8"/>
<name>A0A8B2NXR8_9HYPH</name>
<dbReference type="EMBL" id="QHHQ01000003">
    <property type="protein sequence ID" value="RAI01171.1"/>
    <property type="molecule type" value="Genomic_DNA"/>
</dbReference>
<evidence type="ECO:0008006" key="3">
    <source>
        <dbReference type="Google" id="ProtNLM"/>
    </source>
</evidence>
<dbReference type="Proteomes" id="UP000249590">
    <property type="component" value="Unassembled WGS sequence"/>
</dbReference>
<protein>
    <recommendedName>
        <fullName evidence="3">Tetratricopeptide repeat protein</fullName>
    </recommendedName>
</protein>
<sequence>MHRSGRIVPAVSPGAADASEEALAAAVLLAGGLPVEAQEHLTAAGLAYADSPRAEDHLARADAIAPDHPAVLIARYRYLFYKGRRSEAREVAERCLTAALDMTGLGPDWRALSPDDAAFGAWDAVLPRFLLFSLKGYAYLSMRLGELDVAEEAVAKLLELDPADRIGAKVLADVAARAGREDDDDE</sequence>
<reference evidence="1 2" key="1">
    <citation type="submission" date="2018-05" db="EMBL/GenBank/DDBJ databases">
        <title>Acuticoccus sediminis sp. nov., isolated from deep-sea sediment of Indian Ocean.</title>
        <authorList>
            <person name="Liu X."/>
            <person name="Lai Q."/>
            <person name="Du Y."/>
            <person name="Sun F."/>
            <person name="Zhang X."/>
            <person name="Wang S."/>
            <person name="Shao Z."/>
        </authorList>
    </citation>
    <scope>NUCLEOTIDE SEQUENCE [LARGE SCALE GENOMIC DNA]</scope>
    <source>
        <strain evidence="1 2">PTG4-2</strain>
    </source>
</reference>
<evidence type="ECO:0000313" key="1">
    <source>
        <dbReference type="EMBL" id="RAI01171.1"/>
    </source>
</evidence>
<accession>A0A8B2NXR8</accession>
<dbReference type="OrthoDB" id="192577at2"/>
<dbReference type="InterPro" id="IPR011990">
    <property type="entry name" value="TPR-like_helical_dom_sf"/>
</dbReference>
<evidence type="ECO:0000313" key="2">
    <source>
        <dbReference type="Proteomes" id="UP000249590"/>
    </source>
</evidence>
<comment type="caution">
    <text evidence="1">The sequence shown here is derived from an EMBL/GenBank/DDBJ whole genome shotgun (WGS) entry which is preliminary data.</text>
</comment>
<proteinExistence type="predicted"/>
<dbReference type="Gene3D" id="1.25.40.10">
    <property type="entry name" value="Tetratricopeptide repeat domain"/>
    <property type="match status" value="1"/>
</dbReference>
<keyword evidence="2" id="KW-1185">Reference proteome</keyword>
<gene>
    <name evidence="1" type="ORF">DLJ53_15865</name>
</gene>
<dbReference type="SUPFAM" id="SSF48452">
    <property type="entry name" value="TPR-like"/>
    <property type="match status" value="1"/>
</dbReference>
<organism evidence="1 2">
    <name type="scientific">Acuticoccus sediminis</name>
    <dbReference type="NCBI Taxonomy" id="2184697"/>
    <lineage>
        <taxon>Bacteria</taxon>
        <taxon>Pseudomonadati</taxon>
        <taxon>Pseudomonadota</taxon>
        <taxon>Alphaproteobacteria</taxon>
        <taxon>Hyphomicrobiales</taxon>
        <taxon>Amorphaceae</taxon>
        <taxon>Acuticoccus</taxon>
    </lineage>
</organism>